<evidence type="ECO:0000313" key="2">
    <source>
        <dbReference type="Proteomes" id="UP000245996"/>
    </source>
</evidence>
<name>A0ABD6XXJ1_ENTAG</name>
<evidence type="ECO:0000313" key="1">
    <source>
        <dbReference type="EMBL" id="PWJ83556.1"/>
    </source>
</evidence>
<sequence length="317" mass="35693">MQPKKLSNSISTGGGGGHFEKRVQASYVVLMLSGGYAPCMPCWPITQVSVQGKINGFETDDLIVYTESFSGNEQAKMLAQIKHGIKFIKNDKVLEDVLNAAWIDYNNRELFNKDTDIISLITGPLSVTDTAVKWLLEHARSTTSWEEFNIRVNKANFSPPKSKEKLSVIFDILKKCNLGVLDNHLFYEFLKRFYLIGYDLNYEYGVILSLIHSHISQYEGVDAKGVWGKIVDEMGVANRDARSLRRNTISKDITREFDRSKIVHAPDELNHVAVVNNFSLNSGSKEQITLTLFGLIGGWDESNKNDFSAIKEFINGI</sequence>
<protein>
    <submittedName>
        <fullName evidence="1">Uncharacterized protein</fullName>
    </submittedName>
</protein>
<dbReference type="EMBL" id="QGHE01000001">
    <property type="protein sequence ID" value="PWJ83556.1"/>
    <property type="molecule type" value="Genomic_DNA"/>
</dbReference>
<organism evidence="1 2">
    <name type="scientific">Enterobacter agglomerans</name>
    <name type="common">Erwinia herbicola</name>
    <name type="synonym">Pantoea agglomerans</name>
    <dbReference type="NCBI Taxonomy" id="549"/>
    <lineage>
        <taxon>Bacteria</taxon>
        <taxon>Pseudomonadati</taxon>
        <taxon>Pseudomonadota</taxon>
        <taxon>Gammaproteobacteria</taxon>
        <taxon>Enterobacterales</taxon>
        <taxon>Erwiniaceae</taxon>
        <taxon>Pantoea</taxon>
        <taxon>Pantoea agglomerans group</taxon>
    </lineage>
</organism>
<dbReference type="AlphaFoldDB" id="A0ABD6XXJ1"/>
<proteinExistence type="predicted"/>
<reference evidence="1 2" key="1">
    <citation type="submission" date="2018-05" db="EMBL/GenBank/DDBJ databases">
        <title>Genomic Encyclopedia of Type Strains, Phase IV (KMG-V): Genome sequencing to study the core and pangenomes of soil and plant-associated prokaryotes.</title>
        <authorList>
            <person name="Whitman W."/>
        </authorList>
    </citation>
    <scope>NUCLEOTIDE SEQUENCE [LARGE SCALE GENOMIC DNA]</scope>
    <source>
        <strain evidence="1 2">PNG 92-11</strain>
    </source>
</reference>
<dbReference type="Proteomes" id="UP000245996">
    <property type="component" value="Unassembled WGS sequence"/>
</dbReference>
<accession>A0ABD6XXJ1</accession>
<dbReference type="RefSeq" id="WP_133248893.1">
    <property type="nucleotide sequence ID" value="NZ_CP134761.1"/>
</dbReference>
<comment type="caution">
    <text evidence="1">The sequence shown here is derived from an EMBL/GenBank/DDBJ whole genome shotgun (WGS) entry which is preliminary data.</text>
</comment>
<gene>
    <name evidence="1" type="ORF">C7430_1011143</name>
</gene>